<gene>
    <name evidence="7" type="primary">argO</name>
    <name evidence="9" type="ORF">CD116_05920</name>
    <name evidence="7" type="ORF">ERS140147_02598</name>
    <name evidence="8" type="ORF">ILQ21_13065</name>
</gene>
<feature type="transmembrane region" description="Helical" evidence="6">
    <location>
        <begin position="177"/>
        <end position="197"/>
    </location>
</feature>
<keyword evidence="4 6" id="KW-1133">Transmembrane helix</keyword>
<evidence type="ECO:0000256" key="5">
    <source>
        <dbReference type="ARBA" id="ARBA00023136"/>
    </source>
</evidence>
<proteinExistence type="predicted"/>
<dbReference type="Proteomes" id="UP000236395">
    <property type="component" value="Unassembled WGS sequence"/>
</dbReference>
<feature type="transmembrane region" description="Helical" evidence="6">
    <location>
        <begin position="112"/>
        <end position="138"/>
    </location>
</feature>
<dbReference type="EMBL" id="PPQS01000029">
    <property type="protein sequence ID" value="PNZ49845.1"/>
    <property type="molecule type" value="Genomic_DNA"/>
</dbReference>
<evidence type="ECO:0000313" key="12">
    <source>
        <dbReference type="Proteomes" id="UP000596960"/>
    </source>
</evidence>
<accession>A0A077ULV5</accession>
<reference evidence="9 11" key="2">
    <citation type="submission" date="2017-08" db="EMBL/GenBank/DDBJ databases">
        <title>Draft genome sequences of 64 type strains of genus Staph aureus.</title>
        <authorList>
            <person name="Cole K."/>
            <person name="Golubchik T."/>
            <person name="Russell J."/>
            <person name="Foster D."/>
            <person name="Llewelyn M."/>
            <person name="Wilson D."/>
            <person name="Crook D."/>
            <person name="Paul J."/>
        </authorList>
    </citation>
    <scope>NUCLEOTIDE SEQUENCE [LARGE SCALE GENOMIC DNA]</scope>
    <source>
        <strain evidence="9 11">DSM 28300</strain>
    </source>
</reference>
<dbReference type="RefSeq" id="WP_047532276.1">
    <property type="nucleotide sequence ID" value="NZ_CBCSFW010000023.1"/>
</dbReference>
<keyword evidence="2" id="KW-1003">Cell membrane</keyword>
<comment type="subcellular location">
    <subcellularLocation>
        <location evidence="1">Cell membrane</location>
        <topology evidence="1">Multi-pass membrane protein</topology>
    </subcellularLocation>
</comment>
<keyword evidence="12" id="KW-1185">Reference proteome</keyword>
<reference evidence="8 12" key="3">
    <citation type="submission" date="2020-10" db="EMBL/GenBank/DDBJ databases">
        <title>Phenotypic and genomic profiling of Staphylococcus argenteus in Canada and the United States and recommendations for clinical result reporting.</title>
        <authorList>
            <person name="Eshaghi A."/>
            <person name="Bommersbach C."/>
            <person name="Zitterman S."/>
            <person name="Burnham C.-A.D."/>
            <person name="Patel R."/>
            <person name="Schuetz A.N."/>
            <person name="Patel S.N."/>
            <person name="Kus J.V."/>
        </authorList>
    </citation>
    <scope>NUCLEOTIDE SEQUENCE [LARGE SCALE GENOMIC DNA]</scope>
    <source>
        <strain evidence="8 12">DSM 28300</strain>
    </source>
</reference>
<feature type="transmembrane region" description="Helical" evidence="6">
    <location>
        <begin position="6"/>
        <end position="26"/>
    </location>
</feature>
<name>A0A2K4AIA8_9STAP</name>
<evidence type="ECO:0000313" key="7">
    <source>
        <dbReference type="EMBL" id="CDR29386.1"/>
    </source>
</evidence>
<dbReference type="InterPro" id="IPR001123">
    <property type="entry name" value="LeuE-type"/>
</dbReference>
<dbReference type="PANTHER" id="PTHR30086:SF20">
    <property type="entry name" value="ARGININE EXPORTER PROTEIN ARGO-RELATED"/>
    <property type="match status" value="1"/>
</dbReference>
<evidence type="ECO:0000313" key="9">
    <source>
        <dbReference type="EMBL" id="PNZ49845.1"/>
    </source>
</evidence>
<accession>A0A2K4AIA8</accession>
<keyword evidence="5 6" id="KW-0472">Membrane</keyword>
<dbReference type="PANTHER" id="PTHR30086">
    <property type="entry name" value="ARGININE EXPORTER PROTEIN ARGO"/>
    <property type="match status" value="1"/>
</dbReference>
<dbReference type="AlphaFoldDB" id="A0A2K4AIA8"/>
<dbReference type="Proteomes" id="UP000596960">
    <property type="component" value="Unassembled WGS sequence"/>
</dbReference>
<feature type="transmembrane region" description="Helical" evidence="6">
    <location>
        <begin position="144"/>
        <end position="165"/>
    </location>
</feature>
<evidence type="ECO:0000256" key="4">
    <source>
        <dbReference type="ARBA" id="ARBA00022989"/>
    </source>
</evidence>
<reference evidence="7 10" key="1">
    <citation type="submission" date="2014-05" db="EMBL/GenBank/DDBJ databases">
        <authorList>
            <person name="Aslett A.Martin."/>
            <person name="De Silva Nishadi"/>
        </authorList>
    </citation>
    <scope>NUCLEOTIDE SEQUENCE [LARGE SCALE GENOMIC DNA]</scope>
</reference>
<sequence>MLAAILHGFILSIGLILPLGAQNVFIFNQGANQSKYRYALPAILTAGLSDSLLIIIAVIGISIIIMSMPILQAIIYAIGLIFLLYMSWTIWNDKPSMNNQVKAMSPMKQVSFALSVSLLNPHAILDTIGVIGSSAALYNGNYKIAFTIVCISVSWLWFFLLAILGKLVGSIDKTGRLLLIINKISSVIIIIVALMILQKLLQLMF</sequence>
<feature type="transmembrane region" description="Helical" evidence="6">
    <location>
        <begin position="70"/>
        <end position="91"/>
    </location>
</feature>
<dbReference type="EMBL" id="JADAMT010000028">
    <property type="protein sequence ID" value="MBE2129965.1"/>
    <property type="molecule type" value="Genomic_DNA"/>
</dbReference>
<dbReference type="Pfam" id="PF01810">
    <property type="entry name" value="LysE"/>
    <property type="match status" value="1"/>
</dbReference>
<keyword evidence="3 6" id="KW-0812">Transmembrane</keyword>
<dbReference type="Proteomes" id="UP000044616">
    <property type="component" value="Unassembled WGS sequence"/>
</dbReference>
<evidence type="ECO:0000256" key="2">
    <source>
        <dbReference type="ARBA" id="ARBA00022475"/>
    </source>
</evidence>
<protein>
    <submittedName>
        <fullName evidence="8">LysE family transporter</fullName>
    </submittedName>
    <submittedName>
        <fullName evidence="9">Lysine transporter LysE</fullName>
    </submittedName>
    <submittedName>
        <fullName evidence="7">Putative LysE type translocator protein</fullName>
    </submittedName>
</protein>
<evidence type="ECO:0000256" key="6">
    <source>
        <dbReference type="SAM" id="Phobius"/>
    </source>
</evidence>
<evidence type="ECO:0000256" key="1">
    <source>
        <dbReference type="ARBA" id="ARBA00004651"/>
    </source>
</evidence>
<evidence type="ECO:0000313" key="10">
    <source>
        <dbReference type="Proteomes" id="UP000044616"/>
    </source>
</evidence>
<evidence type="ECO:0000256" key="3">
    <source>
        <dbReference type="ARBA" id="ARBA00022692"/>
    </source>
</evidence>
<feature type="transmembrane region" description="Helical" evidence="6">
    <location>
        <begin position="38"/>
        <end position="64"/>
    </location>
</feature>
<dbReference type="GO" id="GO:0005886">
    <property type="term" value="C:plasma membrane"/>
    <property type="evidence" value="ECO:0007669"/>
    <property type="project" value="UniProtKB-SubCell"/>
</dbReference>
<dbReference type="GeneID" id="98345216"/>
<evidence type="ECO:0000313" key="8">
    <source>
        <dbReference type="EMBL" id="MBE2129965.1"/>
    </source>
</evidence>
<organism evidence="9 11">
    <name type="scientific">Staphylococcus schweitzeri</name>
    <dbReference type="NCBI Taxonomy" id="1654388"/>
    <lineage>
        <taxon>Bacteria</taxon>
        <taxon>Bacillati</taxon>
        <taxon>Bacillota</taxon>
        <taxon>Bacilli</taxon>
        <taxon>Bacillales</taxon>
        <taxon>Staphylococcaceae</taxon>
        <taxon>Staphylococcus</taxon>
    </lineage>
</organism>
<evidence type="ECO:0000313" key="11">
    <source>
        <dbReference type="Proteomes" id="UP000236395"/>
    </source>
</evidence>
<dbReference type="EMBL" id="CCEH01000037">
    <property type="protein sequence ID" value="CDR29386.1"/>
    <property type="molecule type" value="Genomic_DNA"/>
</dbReference>
<dbReference type="GO" id="GO:0015171">
    <property type="term" value="F:amino acid transmembrane transporter activity"/>
    <property type="evidence" value="ECO:0007669"/>
    <property type="project" value="TreeGrafter"/>
</dbReference>